<keyword evidence="4" id="KW-0804">Transcription</keyword>
<sequence>MELRLLGPVEVSTGDRLWEVGPPQRRHVLAALAVDAARPVTTETLIDRVWDEAPPGARRTLQVHLTHLRRLLERVTGGETTLLRRSGGYVLDLEPSRVDLHRFRELVRRSRSAAEPAPLLREARALWRGEPLAGLAGEWAAGSRQAWRRWYGDATVAWARAELAAANPDEVIGPLLDLAAEQPLAESVAAVLLRALHAAGRSAEALRHYADLRDHLAAELGADPGAELQAVHQAILRGEPDPPPAARPAAAVVPPLLPADVPGFAGRDEHLSRLDKLLARPASGTSTAVVISAVSGTAGVGKTALAVHWAHTVADQFPDGRLYVNLRGFEPSGRVMDPAEAVRGFLDALGVPPSRIPPDPDAQVARYRALLAGRRVLIVLDNARDAEQVRPLLPGTPSALVLVTSRNQLTGLIVTEGAHPLALDVLSPAESRDLLIQRLGNDRVAGEPRAVREIIDACARLPLALSVAAARAQQTGFPLAALAAELGEAGRRLSALDAGDPVSDVRAVFSWSYATLTPSAARLFRLLGLHPGADLATGAAAALAGEPVPGVRAQLAQLARANLLVEHAPGRYTQHDLLRTYAAELTRAHDSADARRHAESRLLAYYTHTACAANRLLYPTLEPIAVPLDPPPSGVAPEHLADHGSALAWLAAEHANLLAALGRAAESGAHAVTWQLAWGLDTFQYRQWHWHDHAATWLAAVTAARRLGHATAEGYAHRRLSDAEGVLNHPEAAYEHAEQALRLFSAAADRFGEGCVHLDLSMLAERQGDNEQALAHARRALDVAREIGHERQQARALNTVGWFHALLGDQAAALDFCGEALAVNLRLGDTESTAMTLDSIGFAYRNLGDHGPAVASYERAIAIYRELGYSFPTADTLVRLGETHEAAGHPEAARAAWHEALKIFLELGHSMAAEVRAKLRALGGARGQG</sequence>
<comment type="caution">
    <text evidence="7">The sequence shown here is derived from an EMBL/GenBank/DDBJ whole genome shotgun (WGS) entry which is preliminary data.</text>
</comment>
<dbReference type="InterPro" id="IPR051677">
    <property type="entry name" value="AfsR-DnrI-RedD_regulator"/>
</dbReference>
<protein>
    <submittedName>
        <fullName evidence="7">SARP family transcriptional regulator</fullName>
    </submittedName>
</protein>
<dbReference type="PRINTS" id="PR00364">
    <property type="entry name" value="DISEASERSIST"/>
</dbReference>
<dbReference type="GO" id="GO:0003677">
    <property type="term" value="F:DNA binding"/>
    <property type="evidence" value="ECO:0007669"/>
    <property type="project" value="UniProtKB-UniRule"/>
</dbReference>
<dbReference type="SUPFAM" id="SSF46894">
    <property type="entry name" value="C-terminal effector domain of the bipartite response regulators"/>
    <property type="match status" value="1"/>
</dbReference>
<dbReference type="SUPFAM" id="SSF52540">
    <property type="entry name" value="P-loop containing nucleoside triphosphate hydrolases"/>
    <property type="match status" value="1"/>
</dbReference>
<keyword evidence="3 5" id="KW-0238">DNA-binding</keyword>
<dbReference type="InterPro" id="IPR019734">
    <property type="entry name" value="TPR_rpt"/>
</dbReference>
<proteinExistence type="inferred from homology"/>
<dbReference type="PANTHER" id="PTHR35807">
    <property type="entry name" value="TRANSCRIPTIONAL REGULATOR REDD-RELATED"/>
    <property type="match status" value="1"/>
</dbReference>
<keyword evidence="8" id="KW-1185">Reference proteome</keyword>
<evidence type="ECO:0000259" key="6">
    <source>
        <dbReference type="PROSITE" id="PS51755"/>
    </source>
</evidence>
<dbReference type="Proteomes" id="UP000647172">
    <property type="component" value="Unassembled WGS sequence"/>
</dbReference>
<evidence type="ECO:0000256" key="5">
    <source>
        <dbReference type="PROSITE-ProRule" id="PRU01091"/>
    </source>
</evidence>
<evidence type="ECO:0000256" key="4">
    <source>
        <dbReference type="ARBA" id="ARBA00023163"/>
    </source>
</evidence>
<evidence type="ECO:0000256" key="3">
    <source>
        <dbReference type="ARBA" id="ARBA00023125"/>
    </source>
</evidence>
<reference evidence="7" key="1">
    <citation type="submission" date="2021-01" db="EMBL/GenBank/DDBJ databases">
        <title>Whole genome shotgun sequence of Actinoplanes nipponensis NBRC 14063.</title>
        <authorList>
            <person name="Komaki H."/>
            <person name="Tamura T."/>
        </authorList>
    </citation>
    <scope>NUCLEOTIDE SEQUENCE</scope>
    <source>
        <strain evidence="7">NBRC 14063</strain>
    </source>
</reference>
<dbReference type="InterPro" id="IPR036388">
    <property type="entry name" value="WH-like_DNA-bd_sf"/>
</dbReference>
<dbReference type="GO" id="GO:0006355">
    <property type="term" value="P:regulation of DNA-templated transcription"/>
    <property type="evidence" value="ECO:0007669"/>
    <property type="project" value="InterPro"/>
</dbReference>
<feature type="domain" description="OmpR/PhoB-type" evidence="6">
    <location>
        <begin position="1"/>
        <end position="93"/>
    </location>
</feature>
<dbReference type="SMART" id="SM01043">
    <property type="entry name" value="BTAD"/>
    <property type="match status" value="1"/>
</dbReference>
<dbReference type="InterPro" id="IPR005158">
    <property type="entry name" value="BTAD"/>
</dbReference>
<comment type="similarity">
    <text evidence="1">Belongs to the AfsR/DnrI/RedD regulatory family.</text>
</comment>
<dbReference type="SUPFAM" id="SSF48452">
    <property type="entry name" value="TPR-like"/>
    <property type="match status" value="3"/>
</dbReference>
<gene>
    <name evidence="7" type="ORF">Ani05nite_81060</name>
</gene>
<evidence type="ECO:0000256" key="1">
    <source>
        <dbReference type="ARBA" id="ARBA00005820"/>
    </source>
</evidence>
<dbReference type="Pfam" id="PF03704">
    <property type="entry name" value="BTAD"/>
    <property type="match status" value="1"/>
</dbReference>
<dbReference type="PROSITE" id="PS51755">
    <property type="entry name" value="OMPR_PHOB"/>
    <property type="match status" value="1"/>
</dbReference>
<dbReference type="EMBL" id="BOMQ01000105">
    <property type="protein sequence ID" value="GIE54572.1"/>
    <property type="molecule type" value="Genomic_DNA"/>
</dbReference>
<dbReference type="InterPro" id="IPR016032">
    <property type="entry name" value="Sig_transdc_resp-reg_C-effctor"/>
</dbReference>
<dbReference type="InterPro" id="IPR011990">
    <property type="entry name" value="TPR-like_helical_dom_sf"/>
</dbReference>
<dbReference type="CDD" id="cd15831">
    <property type="entry name" value="BTAD"/>
    <property type="match status" value="1"/>
</dbReference>
<dbReference type="InterPro" id="IPR027417">
    <property type="entry name" value="P-loop_NTPase"/>
</dbReference>
<accession>A0A919JSF6</accession>
<dbReference type="SMART" id="SM00028">
    <property type="entry name" value="TPR"/>
    <property type="match status" value="5"/>
</dbReference>
<dbReference type="RefSeq" id="WP_203777509.1">
    <property type="nucleotide sequence ID" value="NZ_BAAAYJ010000092.1"/>
</dbReference>
<evidence type="ECO:0000313" key="7">
    <source>
        <dbReference type="EMBL" id="GIE54572.1"/>
    </source>
</evidence>
<name>A0A919JSF6_9ACTN</name>
<dbReference type="GO" id="GO:0043531">
    <property type="term" value="F:ADP binding"/>
    <property type="evidence" value="ECO:0007669"/>
    <property type="project" value="InterPro"/>
</dbReference>
<evidence type="ECO:0000256" key="2">
    <source>
        <dbReference type="ARBA" id="ARBA00023015"/>
    </source>
</evidence>
<feature type="DNA-binding region" description="OmpR/PhoB-type" evidence="5">
    <location>
        <begin position="1"/>
        <end position="93"/>
    </location>
</feature>
<dbReference type="GO" id="GO:0000160">
    <property type="term" value="P:phosphorelay signal transduction system"/>
    <property type="evidence" value="ECO:0007669"/>
    <property type="project" value="InterPro"/>
</dbReference>
<dbReference type="Gene3D" id="3.40.50.300">
    <property type="entry name" value="P-loop containing nucleotide triphosphate hydrolases"/>
    <property type="match status" value="1"/>
</dbReference>
<dbReference type="Gene3D" id="1.10.10.10">
    <property type="entry name" value="Winged helix-like DNA-binding domain superfamily/Winged helix DNA-binding domain"/>
    <property type="match status" value="1"/>
</dbReference>
<dbReference type="InterPro" id="IPR001867">
    <property type="entry name" value="OmpR/PhoB-type_DNA-bd"/>
</dbReference>
<dbReference type="Gene3D" id="1.25.40.10">
    <property type="entry name" value="Tetratricopeptide repeat domain"/>
    <property type="match status" value="2"/>
</dbReference>
<dbReference type="Pfam" id="PF13424">
    <property type="entry name" value="TPR_12"/>
    <property type="match status" value="2"/>
</dbReference>
<dbReference type="Pfam" id="PF00486">
    <property type="entry name" value="Trans_reg_C"/>
    <property type="match status" value="1"/>
</dbReference>
<dbReference type="SMART" id="SM00862">
    <property type="entry name" value="Trans_reg_C"/>
    <property type="match status" value="1"/>
</dbReference>
<evidence type="ECO:0000313" key="8">
    <source>
        <dbReference type="Proteomes" id="UP000647172"/>
    </source>
</evidence>
<organism evidence="7 8">
    <name type="scientific">Actinoplanes nipponensis</name>
    <dbReference type="NCBI Taxonomy" id="135950"/>
    <lineage>
        <taxon>Bacteria</taxon>
        <taxon>Bacillati</taxon>
        <taxon>Actinomycetota</taxon>
        <taxon>Actinomycetes</taxon>
        <taxon>Micromonosporales</taxon>
        <taxon>Micromonosporaceae</taxon>
        <taxon>Actinoplanes</taxon>
    </lineage>
</organism>
<dbReference type="AlphaFoldDB" id="A0A919JSF6"/>
<keyword evidence="2" id="KW-0805">Transcription regulation</keyword>
<dbReference type="PANTHER" id="PTHR35807:SF1">
    <property type="entry name" value="TRANSCRIPTIONAL REGULATOR REDD"/>
    <property type="match status" value="1"/>
</dbReference>